<evidence type="ECO:0000256" key="1">
    <source>
        <dbReference type="SAM" id="MobiDB-lite"/>
    </source>
</evidence>
<evidence type="ECO:0000313" key="3">
    <source>
        <dbReference type="Proteomes" id="UP000001955"/>
    </source>
</evidence>
<sequence>MQQPNLTTSISAIFSSPRPHLQSPQAANHSESDHCGPLAHYGQEVYKQHQETEQPEKLSQS</sequence>
<evidence type="ECO:0000313" key="2">
    <source>
        <dbReference type="EMBL" id="AFJ45838.1"/>
    </source>
</evidence>
<accession>I2B5N4</accession>
<dbReference type="EMBL" id="CP001560">
    <property type="protein sequence ID" value="AFJ45838.1"/>
    <property type="molecule type" value="Genomic_DNA"/>
</dbReference>
<reference evidence="2 3" key="1">
    <citation type="journal article" date="2012" name="J. Bacteriol.">
        <title>Complete genome sequence of the B12-producing Shimwellia blattae strain DSM 4481, isolated from a cockroach.</title>
        <authorList>
            <person name="Brzuszkiewicz E."/>
            <person name="Waschkowitz T."/>
            <person name="Wiezer A."/>
            <person name="Daniel R."/>
        </authorList>
    </citation>
    <scope>NUCLEOTIDE SEQUENCE [LARGE SCALE GENOMIC DNA]</scope>
    <source>
        <strain evidence="3">ATCC 29907 / DSM 4481 / JCM 1650 / NBRC 105725 / CDC 9005-74</strain>
    </source>
</reference>
<dbReference type="Proteomes" id="UP000001955">
    <property type="component" value="Chromosome"/>
</dbReference>
<dbReference type="STRING" id="630626.EBL_c07150"/>
<feature type="compositionally biased region" description="Polar residues" evidence="1">
    <location>
        <begin position="1"/>
        <end position="14"/>
    </location>
</feature>
<feature type="region of interest" description="Disordered" evidence="1">
    <location>
        <begin position="1"/>
        <end position="61"/>
    </location>
</feature>
<feature type="compositionally biased region" description="Basic and acidic residues" evidence="1">
    <location>
        <begin position="46"/>
        <end position="61"/>
    </location>
</feature>
<dbReference type="HOGENOM" id="CLU_2920229_0_0_6"/>
<dbReference type="AlphaFoldDB" id="I2B5N4"/>
<organism evidence="2 3">
    <name type="scientific">Shimwellia blattae (strain ATCC 29907 / DSM 4481 / JCM 1650 / NBRC 105725 / CDC 9005-74)</name>
    <name type="common">Escherichia blattae</name>
    <dbReference type="NCBI Taxonomy" id="630626"/>
    <lineage>
        <taxon>Bacteria</taxon>
        <taxon>Pseudomonadati</taxon>
        <taxon>Pseudomonadota</taxon>
        <taxon>Gammaproteobacteria</taxon>
        <taxon>Enterobacterales</taxon>
        <taxon>Enterobacteriaceae</taxon>
        <taxon>Shimwellia</taxon>
    </lineage>
</organism>
<protein>
    <submittedName>
        <fullName evidence="2">Uncharacterized protein</fullName>
    </submittedName>
</protein>
<dbReference type="KEGG" id="ebt:EBL_c07150"/>
<gene>
    <name evidence="2" type="ordered locus">EBL_c07150</name>
</gene>
<proteinExistence type="predicted"/>
<keyword evidence="3" id="KW-1185">Reference proteome</keyword>
<name>I2B5N4_SHIBC</name>